<proteinExistence type="predicted"/>
<evidence type="ECO:0000256" key="1">
    <source>
        <dbReference type="SAM" id="MobiDB-lite"/>
    </source>
</evidence>
<organism evidence="2 3">
    <name type="scientific">Microthyrium microscopicum</name>
    <dbReference type="NCBI Taxonomy" id="703497"/>
    <lineage>
        <taxon>Eukaryota</taxon>
        <taxon>Fungi</taxon>
        <taxon>Dikarya</taxon>
        <taxon>Ascomycota</taxon>
        <taxon>Pezizomycotina</taxon>
        <taxon>Dothideomycetes</taxon>
        <taxon>Dothideomycetes incertae sedis</taxon>
        <taxon>Microthyriales</taxon>
        <taxon>Microthyriaceae</taxon>
        <taxon>Microthyrium</taxon>
    </lineage>
</organism>
<reference evidence="2" key="1">
    <citation type="journal article" date="2020" name="Stud. Mycol.">
        <title>101 Dothideomycetes genomes: a test case for predicting lifestyles and emergence of pathogens.</title>
        <authorList>
            <person name="Haridas S."/>
            <person name="Albert R."/>
            <person name="Binder M."/>
            <person name="Bloem J."/>
            <person name="Labutti K."/>
            <person name="Salamov A."/>
            <person name="Andreopoulos B."/>
            <person name="Baker S."/>
            <person name="Barry K."/>
            <person name="Bills G."/>
            <person name="Bluhm B."/>
            <person name="Cannon C."/>
            <person name="Castanera R."/>
            <person name="Culley D."/>
            <person name="Daum C."/>
            <person name="Ezra D."/>
            <person name="Gonzalez J."/>
            <person name="Henrissat B."/>
            <person name="Kuo A."/>
            <person name="Liang C."/>
            <person name="Lipzen A."/>
            <person name="Lutzoni F."/>
            <person name="Magnuson J."/>
            <person name="Mondo S."/>
            <person name="Nolan M."/>
            <person name="Ohm R."/>
            <person name="Pangilinan J."/>
            <person name="Park H.-J."/>
            <person name="Ramirez L."/>
            <person name="Alfaro M."/>
            <person name="Sun H."/>
            <person name="Tritt A."/>
            <person name="Yoshinaga Y."/>
            <person name="Zwiers L.-H."/>
            <person name="Turgeon B."/>
            <person name="Goodwin S."/>
            <person name="Spatafora J."/>
            <person name="Crous P."/>
            <person name="Grigoriev I."/>
        </authorList>
    </citation>
    <scope>NUCLEOTIDE SEQUENCE</scope>
    <source>
        <strain evidence="2">CBS 115976</strain>
    </source>
</reference>
<accession>A0A6A6U2R2</accession>
<dbReference type="AlphaFoldDB" id="A0A6A6U2R2"/>
<name>A0A6A6U2R2_9PEZI</name>
<protein>
    <submittedName>
        <fullName evidence="2">Uncharacterized protein</fullName>
    </submittedName>
</protein>
<sequence length="84" mass="8334">MAERSGVNQRGGMSSDIKTPANSTASGPGVLSSEGAIGKQFTEKGSIGSIGQAVGGPFDKEGAIGKQFTKDGSIGGTMENASNK</sequence>
<gene>
    <name evidence="2" type="ORF">BT63DRAFT_482486</name>
</gene>
<evidence type="ECO:0000313" key="2">
    <source>
        <dbReference type="EMBL" id="KAF2665553.1"/>
    </source>
</evidence>
<evidence type="ECO:0000313" key="3">
    <source>
        <dbReference type="Proteomes" id="UP000799302"/>
    </source>
</evidence>
<dbReference type="EMBL" id="MU004240">
    <property type="protein sequence ID" value="KAF2665553.1"/>
    <property type="molecule type" value="Genomic_DNA"/>
</dbReference>
<dbReference type="Proteomes" id="UP000799302">
    <property type="component" value="Unassembled WGS sequence"/>
</dbReference>
<keyword evidence="3" id="KW-1185">Reference proteome</keyword>
<feature type="region of interest" description="Disordered" evidence="1">
    <location>
        <begin position="1"/>
        <end position="84"/>
    </location>
</feature>
<dbReference type="OrthoDB" id="5278621at2759"/>
<feature type="compositionally biased region" description="Polar residues" evidence="1">
    <location>
        <begin position="1"/>
        <end position="26"/>
    </location>
</feature>